<protein>
    <submittedName>
        <fullName evidence="1">Uncharacterized protein</fullName>
    </submittedName>
</protein>
<reference evidence="1" key="2">
    <citation type="submission" date="2020-09" db="EMBL/GenBank/DDBJ databases">
        <authorList>
            <person name="Sun Q."/>
            <person name="Ohkuma M."/>
        </authorList>
    </citation>
    <scope>NUCLEOTIDE SEQUENCE</scope>
    <source>
        <strain evidence="1">JCM 4815</strain>
    </source>
</reference>
<dbReference type="EMBL" id="BMVW01000016">
    <property type="protein sequence ID" value="GGZ32312.1"/>
    <property type="molecule type" value="Genomic_DNA"/>
</dbReference>
<reference evidence="1" key="1">
    <citation type="journal article" date="2014" name="Int. J. Syst. Evol. Microbiol.">
        <title>Complete genome sequence of Corynebacterium casei LMG S-19264T (=DSM 44701T), isolated from a smear-ripened cheese.</title>
        <authorList>
            <consortium name="US DOE Joint Genome Institute (JGI-PGF)"/>
            <person name="Walter F."/>
            <person name="Albersmeier A."/>
            <person name="Kalinowski J."/>
            <person name="Ruckert C."/>
        </authorList>
    </citation>
    <scope>NUCLEOTIDE SEQUENCE</scope>
    <source>
        <strain evidence="1">JCM 4815</strain>
    </source>
</reference>
<evidence type="ECO:0000313" key="1">
    <source>
        <dbReference type="EMBL" id="GGZ32312.1"/>
    </source>
</evidence>
<proteinExistence type="predicted"/>
<gene>
    <name evidence="1" type="ORF">GCM10010365_61350</name>
</gene>
<dbReference type="Proteomes" id="UP000622166">
    <property type="component" value="Unassembled WGS sequence"/>
</dbReference>
<comment type="caution">
    <text evidence="1">The sequence shown here is derived from an EMBL/GenBank/DDBJ whole genome shotgun (WGS) entry which is preliminary data.</text>
</comment>
<accession>A0A918UT94</accession>
<dbReference type="AlphaFoldDB" id="A0A918UT94"/>
<evidence type="ECO:0000313" key="2">
    <source>
        <dbReference type="Proteomes" id="UP000622166"/>
    </source>
</evidence>
<keyword evidence="2" id="KW-1185">Reference proteome</keyword>
<dbReference type="RefSeq" id="WP_189864798.1">
    <property type="nucleotide sequence ID" value="NZ_BMVW01000016.1"/>
</dbReference>
<organism evidence="1 2">
    <name type="scientific">Streptomyces poonensis</name>
    <dbReference type="NCBI Taxonomy" id="68255"/>
    <lineage>
        <taxon>Bacteria</taxon>
        <taxon>Bacillati</taxon>
        <taxon>Actinomycetota</taxon>
        <taxon>Actinomycetes</taxon>
        <taxon>Kitasatosporales</taxon>
        <taxon>Streptomycetaceae</taxon>
        <taxon>Streptomyces</taxon>
    </lineage>
</organism>
<sequence>MTVQPPISRLSLRHVIPHPLAIEQWAEVRPLIDGRDVLWEIHPEGVSSCCRREMAGPAEKRPLTATEEPREVELSNNDCFTGCCGGVFVTIRRRGDRVIWSSWRNTNDIRVPVPADVHFDAAQYDAELTRAAADHSWEKPVDTVARLLTQTFADSGWFARWDCVLGSVTPRREEPEAVEVLFSDADDPRGCPADFVYELLVTWHEPAEEQARRFAARILADDPRRTAEVWDPAIRLRRRGIG</sequence>
<name>A0A918UT94_9ACTN</name>